<evidence type="ECO:0000313" key="1">
    <source>
        <dbReference type="EMBL" id="VAW96422.1"/>
    </source>
</evidence>
<gene>
    <name evidence="1" type="ORF">MNBD_GAMMA21-1016</name>
</gene>
<reference evidence="1" key="1">
    <citation type="submission" date="2018-06" db="EMBL/GenBank/DDBJ databases">
        <authorList>
            <person name="Zhirakovskaya E."/>
        </authorList>
    </citation>
    <scope>NUCLEOTIDE SEQUENCE</scope>
</reference>
<dbReference type="AlphaFoldDB" id="A0A3B1A9A8"/>
<protein>
    <submittedName>
        <fullName evidence="1">Uncharacterized protein</fullName>
    </submittedName>
</protein>
<accession>A0A3B1A9A8</accession>
<organism evidence="1">
    <name type="scientific">hydrothermal vent metagenome</name>
    <dbReference type="NCBI Taxonomy" id="652676"/>
    <lineage>
        <taxon>unclassified sequences</taxon>
        <taxon>metagenomes</taxon>
        <taxon>ecological metagenomes</taxon>
    </lineage>
</organism>
<dbReference type="EMBL" id="UOFR01000038">
    <property type="protein sequence ID" value="VAW96422.1"/>
    <property type="molecule type" value="Genomic_DNA"/>
</dbReference>
<proteinExistence type="predicted"/>
<sequence>MFTQEVIDHLNRDSDGHECWLEDNEVLQPLLSNSHLIIQPTLMPNVRRVLACDNEYGRIISIEQRTYKWSYLVQLNEQYATVELIEDLVRQVDMIDGRYRMENNFLVLELPSGYSLEVFYRKPVSFAVKKIEYVDLEML</sequence>
<name>A0A3B1A9A8_9ZZZZ</name>